<gene>
    <name evidence="2" type="ORF">DFH08DRAFT_863121</name>
</gene>
<reference evidence="2" key="1">
    <citation type="submission" date="2023-03" db="EMBL/GenBank/DDBJ databases">
        <title>Massive genome expansion in bonnet fungi (Mycena s.s.) driven by repeated elements and novel gene families across ecological guilds.</title>
        <authorList>
            <consortium name="Lawrence Berkeley National Laboratory"/>
            <person name="Harder C.B."/>
            <person name="Miyauchi S."/>
            <person name="Viragh M."/>
            <person name="Kuo A."/>
            <person name="Thoen E."/>
            <person name="Andreopoulos B."/>
            <person name="Lu D."/>
            <person name="Skrede I."/>
            <person name="Drula E."/>
            <person name="Henrissat B."/>
            <person name="Morin E."/>
            <person name="Kohler A."/>
            <person name="Barry K."/>
            <person name="LaButti K."/>
            <person name="Morin E."/>
            <person name="Salamov A."/>
            <person name="Lipzen A."/>
            <person name="Mereny Z."/>
            <person name="Hegedus B."/>
            <person name="Baldrian P."/>
            <person name="Stursova M."/>
            <person name="Weitz H."/>
            <person name="Taylor A."/>
            <person name="Grigoriev I.V."/>
            <person name="Nagy L.G."/>
            <person name="Martin F."/>
            <person name="Kauserud H."/>
        </authorList>
    </citation>
    <scope>NUCLEOTIDE SEQUENCE</scope>
    <source>
        <strain evidence="2">CBHHK002</strain>
    </source>
</reference>
<dbReference type="PROSITE" id="PS50181">
    <property type="entry name" value="FBOX"/>
    <property type="match status" value="1"/>
</dbReference>
<organism evidence="2 3">
    <name type="scientific">Mycena albidolilacea</name>
    <dbReference type="NCBI Taxonomy" id="1033008"/>
    <lineage>
        <taxon>Eukaryota</taxon>
        <taxon>Fungi</taxon>
        <taxon>Dikarya</taxon>
        <taxon>Basidiomycota</taxon>
        <taxon>Agaricomycotina</taxon>
        <taxon>Agaricomycetes</taxon>
        <taxon>Agaricomycetidae</taxon>
        <taxon>Agaricales</taxon>
        <taxon>Marasmiineae</taxon>
        <taxon>Mycenaceae</taxon>
        <taxon>Mycena</taxon>
    </lineage>
</organism>
<dbReference type="Proteomes" id="UP001218218">
    <property type="component" value="Unassembled WGS sequence"/>
</dbReference>
<sequence length="449" mass="50122">MKVEELPQDVLLEIAQWLNVRDLLAFISTCRVIRQLRFQRSFWLEALIRIREIESQPLPLSNADPLETLSLSELQSVARRADRLKKNWQSNTPRLVHIHSFFVPSQARIMLIPGAHLAVAYASGIVSCWDILSSHRVAHLEIPGLIVRAEQLCMDINGQVLIGASINGRPRNLVVVCIDFRDRAHISVSHVVSPAVGGGDLRPSGPFIDRRGMGFIDRTRIVFWCMDPDVAVQTTSQPLKRTFKARCLPLGQNIYVLGYMRNWNGIVQTIPHPVSNSDRTAIHPASSTALLGIPVDHRVWTSMVERGPQVFAPHYGIFAVTSRSFADADSLAWHRTVIHFRPGRTIRDELELGEGCVYEHNQPVSQVAVGTSGTYVALFFARRPSQDHENYLGLVHCDVTATPVPQATFRMLDVGDVELRSCVRVALDDALGLVSLVDQEGEVTVLSYV</sequence>
<comment type="caution">
    <text evidence="2">The sequence shown here is derived from an EMBL/GenBank/DDBJ whole genome shotgun (WGS) entry which is preliminary data.</text>
</comment>
<keyword evidence="3" id="KW-1185">Reference proteome</keyword>
<protein>
    <recommendedName>
        <fullName evidence="1">F-box domain-containing protein</fullName>
    </recommendedName>
</protein>
<proteinExistence type="predicted"/>
<dbReference type="InterPro" id="IPR036047">
    <property type="entry name" value="F-box-like_dom_sf"/>
</dbReference>
<feature type="domain" description="F-box" evidence="1">
    <location>
        <begin position="1"/>
        <end position="46"/>
    </location>
</feature>
<evidence type="ECO:0000313" key="3">
    <source>
        <dbReference type="Proteomes" id="UP001218218"/>
    </source>
</evidence>
<dbReference type="AlphaFoldDB" id="A0AAD7ESL8"/>
<accession>A0AAD7ESL8</accession>
<evidence type="ECO:0000313" key="2">
    <source>
        <dbReference type="EMBL" id="KAJ7349795.1"/>
    </source>
</evidence>
<dbReference type="EMBL" id="JARIHO010000015">
    <property type="protein sequence ID" value="KAJ7349795.1"/>
    <property type="molecule type" value="Genomic_DNA"/>
</dbReference>
<evidence type="ECO:0000259" key="1">
    <source>
        <dbReference type="PROSITE" id="PS50181"/>
    </source>
</evidence>
<dbReference type="SUPFAM" id="SSF81383">
    <property type="entry name" value="F-box domain"/>
    <property type="match status" value="1"/>
</dbReference>
<dbReference type="Pfam" id="PF00646">
    <property type="entry name" value="F-box"/>
    <property type="match status" value="1"/>
</dbReference>
<dbReference type="InterPro" id="IPR001810">
    <property type="entry name" value="F-box_dom"/>
</dbReference>
<name>A0AAD7ESL8_9AGAR</name>
<dbReference type="Gene3D" id="1.20.1280.50">
    <property type="match status" value="1"/>
</dbReference>